<evidence type="ECO:0000259" key="3">
    <source>
        <dbReference type="Pfam" id="PF05506"/>
    </source>
</evidence>
<feature type="domain" description="Bacterial phospholipase C C-terminal" evidence="3">
    <location>
        <begin position="687"/>
        <end position="766"/>
    </location>
</feature>
<dbReference type="GO" id="GO:0034480">
    <property type="term" value="F:phosphatidylcholine phospholipase C activity"/>
    <property type="evidence" value="ECO:0007669"/>
    <property type="project" value="UniProtKB-EC"/>
</dbReference>
<accession>A0A6J5GYZ1</accession>
<dbReference type="InterPro" id="IPR007312">
    <property type="entry name" value="Phosphoesterase"/>
</dbReference>
<dbReference type="RefSeq" id="WP_175198173.1">
    <property type="nucleotide sequence ID" value="NZ_CADIKL010000058.1"/>
</dbReference>
<dbReference type="Proteomes" id="UP000494119">
    <property type="component" value="Unassembled WGS sequence"/>
</dbReference>
<evidence type="ECO:0000256" key="1">
    <source>
        <dbReference type="ARBA" id="ARBA00022801"/>
    </source>
</evidence>
<dbReference type="InterPro" id="IPR008475">
    <property type="entry name" value="PLipase_C_C"/>
</dbReference>
<feature type="region of interest" description="Disordered" evidence="2">
    <location>
        <begin position="432"/>
        <end position="455"/>
    </location>
</feature>
<dbReference type="EC" id="3.1.4.3" evidence="4"/>
<dbReference type="PANTHER" id="PTHR31956">
    <property type="entry name" value="NON-SPECIFIC PHOSPHOLIPASE C4-RELATED"/>
    <property type="match status" value="1"/>
</dbReference>
<evidence type="ECO:0000256" key="2">
    <source>
        <dbReference type="SAM" id="MobiDB-lite"/>
    </source>
</evidence>
<dbReference type="GO" id="GO:0016042">
    <property type="term" value="P:lipid catabolic process"/>
    <property type="evidence" value="ECO:0007669"/>
    <property type="project" value="InterPro"/>
</dbReference>
<organism evidence="4 5">
    <name type="scientific">Paraburkholderia caffeinitolerans</name>
    <dbReference type="NCBI Taxonomy" id="1723730"/>
    <lineage>
        <taxon>Bacteria</taxon>
        <taxon>Pseudomonadati</taxon>
        <taxon>Pseudomonadota</taxon>
        <taxon>Betaproteobacteria</taxon>
        <taxon>Burkholderiales</taxon>
        <taxon>Burkholderiaceae</taxon>
        <taxon>Paraburkholderia</taxon>
    </lineage>
</organism>
<feature type="compositionally biased region" description="Basic and acidic residues" evidence="2">
    <location>
        <begin position="788"/>
        <end position="799"/>
    </location>
</feature>
<gene>
    <name evidence="4" type="primary">plcN_4</name>
    <name evidence="4" type="ORF">LMG28688_06734</name>
</gene>
<feature type="region of interest" description="Disordered" evidence="2">
    <location>
        <begin position="785"/>
        <end position="808"/>
    </location>
</feature>
<dbReference type="PANTHER" id="PTHR31956:SF1">
    <property type="entry name" value="NON-SPECIFIC PHOSPHOLIPASE C1"/>
    <property type="match status" value="1"/>
</dbReference>
<dbReference type="Pfam" id="PF04185">
    <property type="entry name" value="Phosphoesterase"/>
    <property type="match status" value="1"/>
</dbReference>
<evidence type="ECO:0000313" key="5">
    <source>
        <dbReference type="Proteomes" id="UP000494119"/>
    </source>
</evidence>
<dbReference type="EMBL" id="CADIKL010000058">
    <property type="protein sequence ID" value="CAB3808334.1"/>
    <property type="molecule type" value="Genomic_DNA"/>
</dbReference>
<dbReference type="InterPro" id="IPR017767">
    <property type="entry name" value="PC-PLC"/>
</dbReference>
<feature type="domain" description="Bacterial phospholipase C C-terminal" evidence="3">
    <location>
        <begin position="589"/>
        <end position="676"/>
    </location>
</feature>
<dbReference type="NCBIfam" id="TIGR03396">
    <property type="entry name" value="PC_PLC"/>
    <property type="match status" value="1"/>
</dbReference>
<protein>
    <submittedName>
        <fullName evidence="4">Non-hemolytic phospholipase C</fullName>
        <ecNumber evidence="4">3.1.4.3</ecNumber>
    </submittedName>
</protein>
<dbReference type="Pfam" id="PF05506">
    <property type="entry name" value="PLipase_C_C"/>
    <property type="match status" value="2"/>
</dbReference>
<sequence length="808" mass="88022">MNTPTRRDSSGESASTVDTASAATILLSAIRKALAVEAAVDTGTIEDVKHIVILMQENRSFDHYFGTLRGVRGFGDRFPIPLASDKPVYYQPSPTGGPDIQPFRRDSTVAQALIGSGTPHAFPDQQAAWNQGKMDRWIEFKSQATMGFFTREDIPFQFALAEAFTVCDGYHCSILTGTDPNRIIFWSGSNFNPELRKKGINSTDADSEPVNSRCWPSPYKWVAGRAQEADGSGQKDPSTGVYNYKYADTPFKWDTLPDVLQKAGISWHIYQNMNNNWAGAMNGCLAFESFRTAQPGSPIYEHGLTGGPEMTDGAVNFLAQLKQDVMNGTLAQVSWILPTQALAEHPSSSEGVAGAANFISDVLGALTSNPAVWSKTALFVTFDENDGFFDHMAMPAVPSYDASGNLMGKSTVPLDGEYFHVADGREYFDPNIGDEPSDVPVSDKPADASVGKEPSEARVDSYLNATDTTSGRIRPWGLSSRVPMYVVSPWSKGGWVNSQVFDHTSMGQFLEKRFGITVDAISPWHRAVCGDLTSCFDFVNPNDPVVPKLPDMSDYRAINAAQKLLPTGPVTNAPATPQPLFQETGTRLSRALPYELHTSARVEPRGLVSLTFSNTGAQGAVFHVYDKLHLDRIPRRYTVEAGKQLSDDWDAGATDSGNYELWVYSSNGFVRSFKGDALAADAAAFRPEAEVCYEPSTGQVCLKVRNSGTAAGTVTVKTNAYRLDGPWSLDVAASGTGMLHWNLEDSGHWYDFTVTGPNFALRYAGRLETGKPGVSDPAMALHLPHASDSFRPDTNKNSEAEIQDECLD</sequence>
<keyword evidence="5" id="KW-1185">Reference proteome</keyword>
<reference evidence="4 5" key="1">
    <citation type="submission" date="2020-04" db="EMBL/GenBank/DDBJ databases">
        <authorList>
            <person name="De Canck E."/>
        </authorList>
    </citation>
    <scope>NUCLEOTIDE SEQUENCE [LARGE SCALE GENOMIC DNA]</scope>
    <source>
        <strain evidence="4 5">LMG 28688</strain>
    </source>
</reference>
<evidence type="ECO:0000313" key="4">
    <source>
        <dbReference type="EMBL" id="CAB3808334.1"/>
    </source>
</evidence>
<dbReference type="AlphaFoldDB" id="A0A6J5GYZ1"/>
<dbReference type="Gene3D" id="3.40.720.10">
    <property type="entry name" value="Alkaline Phosphatase, subunit A"/>
    <property type="match status" value="2"/>
</dbReference>
<keyword evidence="1 4" id="KW-0378">Hydrolase</keyword>
<name>A0A6J5GYZ1_9BURK</name>
<proteinExistence type="predicted"/>
<dbReference type="InterPro" id="IPR017850">
    <property type="entry name" value="Alkaline_phosphatase_core_sf"/>
</dbReference>